<gene>
    <name evidence="2" type="ORF">Q8A70_09995</name>
</gene>
<dbReference type="InterPro" id="IPR003593">
    <property type="entry name" value="AAA+_ATPase"/>
</dbReference>
<evidence type="ECO:0000259" key="1">
    <source>
        <dbReference type="SMART" id="SM00382"/>
    </source>
</evidence>
<dbReference type="InterPro" id="IPR050238">
    <property type="entry name" value="DNA_Rep/Repair_Clamp_Loader"/>
</dbReference>
<dbReference type="InterPro" id="IPR027417">
    <property type="entry name" value="P-loop_NTPase"/>
</dbReference>
<accession>A0ABU0YJV3</accession>
<dbReference type="NCBIfam" id="NF005677">
    <property type="entry name" value="PRK07471.1"/>
    <property type="match status" value="1"/>
</dbReference>
<dbReference type="EMBL" id="JAUYVI010000003">
    <property type="protein sequence ID" value="MDQ7247998.1"/>
    <property type="molecule type" value="Genomic_DNA"/>
</dbReference>
<keyword evidence="2" id="KW-0808">Transferase</keyword>
<evidence type="ECO:0000313" key="3">
    <source>
        <dbReference type="Proteomes" id="UP001230156"/>
    </source>
</evidence>
<protein>
    <submittedName>
        <fullName evidence="2">DNA polymerase III subunit delta</fullName>
        <ecNumber evidence="2">2.7.7.7</ecNumber>
    </submittedName>
</protein>
<dbReference type="PANTHER" id="PTHR11669">
    <property type="entry name" value="REPLICATION FACTOR C / DNA POLYMERASE III GAMMA-TAU SUBUNIT"/>
    <property type="match status" value="1"/>
</dbReference>
<feature type="domain" description="AAA+ ATPase" evidence="1">
    <location>
        <begin position="44"/>
        <end position="208"/>
    </location>
</feature>
<dbReference type="Gene3D" id="3.40.50.300">
    <property type="entry name" value="P-loop containing nucleotide triphosphate hydrolases"/>
    <property type="match status" value="1"/>
</dbReference>
<dbReference type="EC" id="2.7.7.7" evidence="2"/>
<keyword evidence="3" id="KW-1185">Reference proteome</keyword>
<dbReference type="Pfam" id="PF13177">
    <property type="entry name" value="DNA_pol3_delta2"/>
    <property type="match status" value="1"/>
</dbReference>
<dbReference type="SMART" id="SM00382">
    <property type="entry name" value="AAA"/>
    <property type="match status" value="1"/>
</dbReference>
<dbReference type="Proteomes" id="UP001230156">
    <property type="component" value="Unassembled WGS sequence"/>
</dbReference>
<keyword evidence="2" id="KW-0548">Nucleotidyltransferase</keyword>
<dbReference type="RefSeq" id="WP_379955443.1">
    <property type="nucleotide sequence ID" value="NZ_JAUYVI010000003.1"/>
</dbReference>
<reference evidence="3" key="1">
    <citation type="submission" date="2023-08" db="EMBL/GenBank/DDBJ databases">
        <title>Rhodospirillaceae gen. nov., a novel taxon isolated from the Yangtze River Yuezi River estuary sludge.</title>
        <authorList>
            <person name="Ruan L."/>
        </authorList>
    </citation>
    <scope>NUCLEOTIDE SEQUENCE [LARGE SCALE GENOMIC DNA]</scope>
    <source>
        <strain evidence="3">R-7</strain>
    </source>
</reference>
<name>A0ABU0YJV3_9PROT</name>
<dbReference type="GO" id="GO:0003887">
    <property type="term" value="F:DNA-directed DNA polymerase activity"/>
    <property type="evidence" value="ECO:0007669"/>
    <property type="project" value="UniProtKB-EC"/>
</dbReference>
<dbReference type="SUPFAM" id="SSF52540">
    <property type="entry name" value="P-loop containing nucleoside triphosphate hydrolases"/>
    <property type="match status" value="1"/>
</dbReference>
<dbReference type="PANTHER" id="PTHR11669:SF8">
    <property type="entry name" value="DNA POLYMERASE III SUBUNIT DELTA"/>
    <property type="match status" value="1"/>
</dbReference>
<evidence type="ECO:0000313" key="2">
    <source>
        <dbReference type="EMBL" id="MDQ7247998.1"/>
    </source>
</evidence>
<organism evidence="2 3">
    <name type="scientific">Dongia sedimenti</name>
    <dbReference type="NCBI Taxonomy" id="3064282"/>
    <lineage>
        <taxon>Bacteria</taxon>
        <taxon>Pseudomonadati</taxon>
        <taxon>Pseudomonadota</taxon>
        <taxon>Alphaproteobacteria</taxon>
        <taxon>Rhodospirillales</taxon>
        <taxon>Dongiaceae</taxon>
        <taxon>Dongia</taxon>
    </lineage>
</organism>
<comment type="caution">
    <text evidence="2">The sequence shown here is derived from an EMBL/GenBank/DDBJ whole genome shotgun (WGS) entry which is preliminary data.</text>
</comment>
<proteinExistence type="predicted"/>
<sequence length="380" mass="41226">MARRPAVDADARVLPPPAAASAIRLIGHGAAEKAFLNALEAGRMPHAWLITGPRGVGKATLAFRMARALLAAPAEAPAVEGGLFGDTPEATLDMEPSHPVFRRLAELAHSDVRLLRRSLNDKGKLRSEIVIEDVRAAIDFLRLTPAEGAWRVLIVDAADDLNRNAANALLKILEEPRPRTVLILVSHAPGRLLATIRSRCRRLTLAPLPEDVMSAEIKARAPDLGDADLHLVATLAEGSLGHALTLIETDALALFREIAGLLVQWPRADTAALHKLADRLGGRGAEREFEQGAELLEWIGARFLRNAALGGNVTPERFPGEADLTRKWLGAAGLDRWLELWEKVERLFARVLSVNLDRRQAWLTAWLALQTVEAGGLGEG</sequence>